<evidence type="ECO:0000313" key="1">
    <source>
        <dbReference type="EMBL" id="KAK7474091.1"/>
    </source>
</evidence>
<dbReference type="AlphaFoldDB" id="A0ABD0JHF4"/>
<organism evidence="1 2">
    <name type="scientific">Batillaria attramentaria</name>
    <dbReference type="NCBI Taxonomy" id="370345"/>
    <lineage>
        <taxon>Eukaryota</taxon>
        <taxon>Metazoa</taxon>
        <taxon>Spiralia</taxon>
        <taxon>Lophotrochozoa</taxon>
        <taxon>Mollusca</taxon>
        <taxon>Gastropoda</taxon>
        <taxon>Caenogastropoda</taxon>
        <taxon>Sorbeoconcha</taxon>
        <taxon>Cerithioidea</taxon>
        <taxon>Batillariidae</taxon>
        <taxon>Batillaria</taxon>
    </lineage>
</organism>
<sequence length="79" mass="8329">MCCRKATRRNCSVSARLVLVGERRHNGGTTLPSALVKLAGDDGTTELGTEDRDIHNTYMPAQEKVAGSGMNICHAASAG</sequence>
<dbReference type="EMBL" id="JACVVK020000448">
    <property type="protein sequence ID" value="KAK7474091.1"/>
    <property type="molecule type" value="Genomic_DNA"/>
</dbReference>
<accession>A0ABD0JHF4</accession>
<gene>
    <name evidence="1" type="ORF">BaRGS_00034697</name>
</gene>
<proteinExistence type="predicted"/>
<reference evidence="1 2" key="1">
    <citation type="journal article" date="2023" name="Sci. Data">
        <title>Genome assembly of the Korean intertidal mud-creeper Batillaria attramentaria.</title>
        <authorList>
            <person name="Patra A.K."/>
            <person name="Ho P.T."/>
            <person name="Jun S."/>
            <person name="Lee S.J."/>
            <person name="Kim Y."/>
            <person name="Won Y.J."/>
        </authorList>
    </citation>
    <scope>NUCLEOTIDE SEQUENCE [LARGE SCALE GENOMIC DNA]</scope>
    <source>
        <strain evidence="1">Wonlab-2016</strain>
    </source>
</reference>
<name>A0ABD0JHF4_9CAEN</name>
<comment type="caution">
    <text evidence="1">The sequence shown here is derived from an EMBL/GenBank/DDBJ whole genome shotgun (WGS) entry which is preliminary data.</text>
</comment>
<protein>
    <submittedName>
        <fullName evidence="1">Uncharacterized protein</fullName>
    </submittedName>
</protein>
<keyword evidence="2" id="KW-1185">Reference proteome</keyword>
<evidence type="ECO:0000313" key="2">
    <source>
        <dbReference type="Proteomes" id="UP001519460"/>
    </source>
</evidence>
<dbReference type="Proteomes" id="UP001519460">
    <property type="component" value="Unassembled WGS sequence"/>
</dbReference>